<accession>A0A7X3FUP8</accession>
<gene>
    <name evidence="3" type="ORF">GPY61_00115</name>
</gene>
<reference evidence="3 4" key="1">
    <citation type="submission" date="2019-12" db="EMBL/GenBank/DDBJ databases">
        <authorList>
            <person name="Li C."/>
            <person name="Zhao J."/>
        </authorList>
    </citation>
    <scope>NUCLEOTIDE SEQUENCE [LARGE SCALE GENOMIC DNA]</scope>
    <source>
        <strain evidence="3 4">NEAU-DD11</strain>
    </source>
</reference>
<dbReference type="EMBL" id="WSES01000001">
    <property type="protein sequence ID" value="MVW58328.1"/>
    <property type="molecule type" value="Genomic_DNA"/>
</dbReference>
<evidence type="ECO:0000259" key="2">
    <source>
        <dbReference type="Pfam" id="PF07589"/>
    </source>
</evidence>
<feature type="chain" id="PRO_5031424760" evidence="1">
    <location>
        <begin position="23"/>
        <end position="263"/>
    </location>
</feature>
<dbReference type="NCBIfam" id="TIGR02595">
    <property type="entry name" value="PEP_CTERM"/>
    <property type="match status" value="1"/>
</dbReference>
<feature type="domain" description="Ice-binding protein C-terminal" evidence="2">
    <location>
        <begin position="237"/>
        <end position="260"/>
    </location>
</feature>
<feature type="signal peptide" evidence="1">
    <location>
        <begin position="1"/>
        <end position="22"/>
    </location>
</feature>
<name>A0A7X3FUP8_9BURK</name>
<keyword evidence="4" id="KW-1185">Reference proteome</keyword>
<keyword evidence="1" id="KW-0732">Signal</keyword>
<dbReference type="RefSeq" id="WP_056129316.1">
    <property type="nucleotide sequence ID" value="NZ_WSES01000001.1"/>
</dbReference>
<evidence type="ECO:0000313" key="4">
    <source>
        <dbReference type="Proteomes" id="UP000443353"/>
    </source>
</evidence>
<comment type="caution">
    <text evidence="3">The sequence shown here is derived from an EMBL/GenBank/DDBJ whole genome shotgun (WGS) entry which is preliminary data.</text>
</comment>
<organism evidence="3 4">
    <name type="scientific">Massilia cellulosiltytica</name>
    <dbReference type="NCBI Taxonomy" id="2683234"/>
    <lineage>
        <taxon>Bacteria</taxon>
        <taxon>Pseudomonadati</taxon>
        <taxon>Pseudomonadota</taxon>
        <taxon>Betaproteobacteria</taxon>
        <taxon>Burkholderiales</taxon>
        <taxon>Oxalobacteraceae</taxon>
        <taxon>Telluria group</taxon>
        <taxon>Massilia</taxon>
    </lineage>
</organism>
<dbReference type="AlphaFoldDB" id="A0A7X3FUP8"/>
<dbReference type="Pfam" id="PF07589">
    <property type="entry name" value="PEP-CTERM"/>
    <property type="match status" value="1"/>
</dbReference>
<evidence type="ECO:0000256" key="1">
    <source>
        <dbReference type="SAM" id="SignalP"/>
    </source>
</evidence>
<dbReference type="Proteomes" id="UP000443353">
    <property type="component" value="Unassembled WGS sequence"/>
</dbReference>
<protein>
    <submittedName>
        <fullName evidence="3">PEP-CTERM sorting domain-containing protein</fullName>
    </submittedName>
</protein>
<evidence type="ECO:0000313" key="3">
    <source>
        <dbReference type="EMBL" id="MVW58328.1"/>
    </source>
</evidence>
<dbReference type="InterPro" id="IPR013424">
    <property type="entry name" value="Ice-binding_C"/>
</dbReference>
<proteinExistence type="predicted"/>
<sequence length="263" mass="27441">MKLKFALAAALAFTAVTGTAHAGAFINGGFEDGNANGWTTGEGYRWDTLNASLSPATFLPGGSKYTGPATRSAVNAAGTVDPLLGSLLGSTVYSGQYSYRVEDTSDGGNASVLSQKVTNYTESNIFFAWKAVLENGGHTADESAELLITLTDDTTGTVLINRVYNAGDGGGGVDSRFTMNGDLFYTSAWQIEQLAIDSSLSGHDFTLSILAADCQPSAHTGYAYIDGFGAVIPPVKVPEPASAALMLLGAGAMLRSRRRKQVK</sequence>